<dbReference type="PANTHER" id="PTHR48462:SF1">
    <property type="entry name" value="PROTEIN, PUTATIVE-RELATED"/>
    <property type="match status" value="1"/>
</dbReference>
<dbReference type="PANTHER" id="PTHR48462">
    <property type="entry name" value="PROTEIN, PUTATIVE-RELATED"/>
    <property type="match status" value="1"/>
</dbReference>
<dbReference type="AlphaFoldDB" id="A0A699HAZ6"/>
<sequence length="572" mass="62947">IEFPLAEEVPTASEEGCHCQKKKKATARKIALLSKSRRNCQSKSNDSFTKLGLVSNRLAELTPSFRGVKKSNKHDEDDMVQRKCKLGDGHFTAAIKVLTASGVASVVAHDLLGSITEVVNLFLSGKCPIQLVEYIASAPLTPLVKPGGGIRPIAVGTVWRRLVSKVASSPIGNFMNTYLQDFQFGVGILGGCEAVLHFVNRLIESKGTKFGSSMLLVDFKNAFNLIDMGILLEETRAWYLNDITIVGDTLMVAKALDIIMIDALARELFFNVDKTELFWPVGDPRSRAGDVFPINVSHPVNGVKFLGALVSVHEGFCQDLALKRVSKTISLMEAFHKLHDPQCELLILCNYVGVAKLSYALRTCYPMSLLEAQVQFDQALCTSLERVVTASGPGFGDWQWRLATLPIKFGGLGILSAGDIICMLLMLSTLHVTSTCSLSPLALMPPYDENFGKVLHSCPHAQDFLFTIIIDGLGQRTNHHQFRSVLCYRLAVPKFSEGSLCSSCNEHWMDQRGDHAVHCSSEVGVKFRPNLVRDILIDICSKVGIMVCKEAPMGFLSDDRKDLRPVDLLLFN</sequence>
<name>A0A699HAZ6_TANCI</name>
<gene>
    <name evidence="1" type="ORF">Tci_349958</name>
</gene>
<comment type="caution">
    <text evidence="1">The sequence shown here is derived from an EMBL/GenBank/DDBJ whole genome shotgun (WGS) entry which is preliminary data.</text>
</comment>
<organism evidence="1">
    <name type="scientific">Tanacetum cinerariifolium</name>
    <name type="common">Dalmatian daisy</name>
    <name type="synonym">Chrysanthemum cinerariifolium</name>
    <dbReference type="NCBI Taxonomy" id="118510"/>
    <lineage>
        <taxon>Eukaryota</taxon>
        <taxon>Viridiplantae</taxon>
        <taxon>Streptophyta</taxon>
        <taxon>Embryophyta</taxon>
        <taxon>Tracheophyta</taxon>
        <taxon>Spermatophyta</taxon>
        <taxon>Magnoliopsida</taxon>
        <taxon>eudicotyledons</taxon>
        <taxon>Gunneridae</taxon>
        <taxon>Pentapetalae</taxon>
        <taxon>asterids</taxon>
        <taxon>campanulids</taxon>
        <taxon>Asterales</taxon>
        <taxon>Asteraceae</taxon>
        <taxon>Asteroideae</taxon>
        <taxon>Anthemideae</taxon>
        <taxon>Anthemidinae</taxon>
        <taxon>Tanacetum</taxon>
    </lineage>
</organism>
<reference evidence="1" key="1">
    <citation type="journal article" date="2019" name="Sci. Rep.">
        <title>Draft genome of Tanacetum cinerariifolium, the natural source of mosquito coil.</title>
        <authorList>
            <person name="Yamashiro T."/>
            <person name="Shiraishi A."/>
            <person name="Satake H."/>
            <person name="Nakayama K."/>
        </authorList>
    </citation>
    <scope>NUCLEOTIDE SEQUENCE</scope>
</reference>
<protein>
    <recommendedName>
        <fullName evidence="2">Reverse transcriptase domain-containing protein</fullName>
    </recommendedName>
</protein>
<dbReference type="EMBL" id="BKCJ010129544">
    <property type="protein sequence ID" value="GEX77983.1"/>
    <property type="molecule type" value="Genomic_DNA"/>
</dbReference>
<evidence type="ECO:0008006" key="2">
    <source>
        <dbReference type="Google" id="ProtNLM"/>
    </source>
</evidence>
<evidence type="ECO:0000313" key="1">
    <source>
        <dbReference type="EMBL" id="GEX77983.1"/>
    </source>
</evidence>
<accession>A0A699HAZ6</accession>
<feature type="non-terminal residue" evidence="1">
    <location>
        <position position="1"/>
    </location>
</feature>
<proteinExistence type="predicted"/>